<evidence type="ECO:0000313" key="1">
    <source>
        <dbReference type="EMBL" id="GKV51972.1"/>
    </source>
</evidence>
<evidence type="ECO:0000313" key="2">
    <source>
        <dbReference type="Proteomes" id="UP001054252"/>
    </source>
</evidence>
<proteinExistence type="predicted"/>
<gene>
    <name evidence="1" type="ORF">SLEP1_g58583</name>
</gene>
<dbReference type="AlphaFoldDB" id="A0AAV5MUB4"/>
<protein>
    <submittedName>
        <fullName evidence="1">Uncharacterized protein</fullName>
    </submittedName>
</protein>
<accession>A0AAV5MUB4</accession>
<name>A0AAV5MUB4_9ROSI</name>
<reference evidence="1 2" key="1">
    <citation type="journal article" date="2021" name="Commun. Biol.">
        <title>The genome of Shorea leprosula (Dipterocarpaceae) highlights the ecological relevance of drought in aseasonal tropical rainforests.</title>
        <authorList>
            <person name="Ng K.K.S."/>
            <person name="Kobayashi M.J."/>
            <person name="Fawcett J.A."/>
            <person name="Hatakeyama M."/>
            <person name="Paape T."/>
            <person name="Ng C.H."/>
            <person name="Ang C.C."/>
            <person name="Tnah L.H."/>
            <person name="Lee C.T."/>
            <person name="Nishiyama T."/>
            <person name="Sese J."/>
            <person name="O'Brien M.J."/>
            <person name="Copetti D."/>
            <person name="Mohd Noor M.I."/>
            <person name="Ong R.C."/>
            <person name="Putra M."/>
            <person name="Sireger I.Z."/>
            <person name="Indrioko S."/>
            <person name="Kosugi Y."/>
            <person name="Izuno A."/>
            <person name="Isagi Y."/>
            <person name="Lee S.L."/>
            <person name="Shimizu K.K."/>
        </authorList>
    </citation>
    <scope>NUCLEOTIDE SEQUENCE [LARGE SCALE GENOMIC DNA]</scope>
    <source>
        <strain evidence="1">214</strain>
    </source>
</reference>
<dbReference type="Proteomes" id="UP001054252">
    <property type="component" value="Unassembled WGS sequence"/>
</dbReference>
<keyword evidence="2" id="KW-1185">Reference proteome</keyword>
<dbReference type="EMBL" id="BPVZ01000579">
    <property type="protein sequence ID" value="GKV51972.1"/>
    <property type="molecule type" value="Genomic_DNA"/>
</dbReference>
<sequence length="69" mass="8145">MIDCLFGGKESRTQEIKKINLNIPIAAVRSVRLTRKDGWFKKHSNMEHEMKKMVLLTSECASTQKWQHW</sequence>
<organism evidence="1 2">
    <name type="scientific">Rubroshorea leprosula</name>
    <dbReference type="NCBI Taxonomy" id="152421"/>
    <lineage>
        <taxon>Eukaryota</taxon>
        <taxon>Viridiplantae</taxon>
        <taxon>Streptophyta</taxon>
        <taxon>Embryophyta</taxon>
        <taxon>Tracheophyta</taxon>
        <taxon>Spermatophyta</taxon>
        <taxon>Magnoliopsida</taxon>
        <taxon>eudicotyledons</taxon>
        <taxon>Gunneridae</taxon>
        <taxon>Pentapetalae</taxon>
        <taxon>rosids</taxon>
        <taxon>malvids</taxon>
        <taxon>Malvales</taxon>
        <taxon>Dipterocarpaceae</taxon>
        <taxon>Rubroshorea</taxon>
    </lineage>
</organism>
<comment type="caution">
    <text evidence="1">The sequence shown here is derived from an EMBL/GenBank/DDBJ whole genome shotgun (WGS) entry which is preliminary data.</text>
</comment>